<sequence>MLRVATDVGGTFTDLVYFEIDQSTGKALKIKTAKSDTTPSSYEKGVFDTVDKANVDISKSTFFAHGTTLIINSITERKGVLTGLITTKGFRDSIEIARGDRPDFFNLRYQKPKPFVSRYLRAEVPGRIDFLGKELTPLDITNLDSILDNFKKHQVKSIAVCLIHAYANSSHEEKVVHHIKNYWPEIDVVASHEITREWREYERTNTTALCGYIKPIARNYLDKLNKKLIDSDFKGNPYVMQSNGGIDTFESAKNIPLTMIESGPTSGVLGAAELGKLINQKNIITLDVGGTTAKCSLIENGNVKINTNYWIEKNRLSAGYPVMLPVVDIVEIGNGGGSIAWVDDYNKLHVGPQSAGADPGPVSYGKGGTSITTTDANLIANRINQNFFCGGEIKADMESVNKNIESLAQKLKFSIAETARGIIRIANNNMINALKLVSVNKGYDPREFTLVAFGGGGGMHATSLAKELNIPKVIIPVNSSVFSAWGMLMSDLRRDYILTKLTTMNEDATEVLNKTFGEMENKAIDSFQKENISKDLIVFQRFGSFRYLGQDHAVEIPIENGNLDKSSIDKIINDFHNQYEKEFTYRLDSQVDMIQFHLVAFAKIDKPDLQERKKTGILLEKTIKEKREVDFDQMGVHVSSIYDFDLLEPDMEFSGPAIVEDPSTTVVIFPDQKCKVDNYANLHISISSESS</sequence>
<feature type="domain" description="Hydantoinase/oxoprolinase N-terminal" evidence="2">
    <location>
        <begin position="3"/>
        <end position="181"/>
    </location>
</feature>
<evidence type="ECO:0000259" key="3">
    <source>
        <dbReference type="Pfam" id="PF19278"/>
    </source>
</evidence>
<dbReference type="SUPFAM" id="SSF53067">
    <property type="entry name" value="Actin-like ATPase domain"/>
    <property type="match status" value="1"/>
</dbReference>
<feature type="domain" description="Hydantoinase A/oxoprolinase" evidence="1">
    <location>
        <begin position="203"/>
        <end position="495"/>
    </location>
</feature>
<name>A0A381TEW3_9ZZZZ</name>
<protein>
    <recommendedName>
        <fullName evidence="5">5-oxoprolinase</fullName>
    </recommendedName>
</protein>
<dbReference type="InterPro" id="IPR008040">
    <property type="entry name" value="Hydant_A_N"/>
</dbReference>
<dbReference type="InterPro" id="IPR049517">
    <property type="entry name" value="ACX-like_C"/>
</dbReference>
<dbReference type="EMBL" id="UINC01004486">
    <property type="protein sequence ID" value="SVA14666.1"/>
    <property type="molecule type" value="Genomic_DNA"/>
</dbReference>
<dbReference type="Pfam" id="PF19278">
    <property type="entry name" value="Hydant_A_C"/>
    <property type="match status" value="1"/>
</dbReference>
<proteinExistence type="predicted"/>
<feature type="domain" description="Acetophenone carboxylase-like C-terminal" evidence="3">
    <location>
        <begin position="506"/>
        <end position="684"/>
    </location>
</feature>
<dbReference type="Pfam" id="PF01968">
    <property type="entry name" value="Hydantoinase_A"/>
    <property type="match status" value="1"/>
</dbReference>
<accession>A0A381TEW3</accession>
<dbReference type="Pfam" id="PF05378">
    <property type="entry name" value="Hydant_A_N"/>
    <property type="match status" value="1"/>
</dbReference>
<evidence type="ECO:0000313" key="4">
    <source>
        <dbReference type="EMBL" id="SVA14666.1"/>
    </source>
</evidence>
<dbReference type="InterPro" id="IPR002821">
    <property type="entry name" value="Hydantoinase_A"/>
</dbReference>
<reference evidence="4" key="1">
    <citation type="submission" date="2018-05" db="EMBL/GenBank/DDBJ databases">
        <authorList>
            <person name="Lanie J.A."/>
            <person name="Ng W.-L."/>
            <person name="Kazmierczak K.M."/>
            <person name="Andrzejewski T.M."/>
            <person name="Davidsen T.M."/>
            <person name="Wayne K.J."/>
            <person name="Tettelin H."/>
            <person name="Glass J.I."/>
            <person name="Rusch D."/>
            <person name="Podicherti R."/>
            <person name="Tsui H.-C.T."/>
            <person name="Winkler M.E."/>
        </authorList>
    </citation>
    <scope>NUCLEOTIDE SEQUENCE</scope>
</reference>
<evidence type="ECO:0008006" key="5">
    <source>
        <dbReference type="Google" id="ProtNLM"/>
    </source>
</evidence>
<dbReference type="GO" id="GO:0006749">
    <property type="term" value="P:glutathione metabolic process"/>
    <property type="evidence" value="ECO:0007669"/>
    <property type="project" value="TreeGrafter"/>
</dbReference>
<dbReference type="AlphaFoldDB" id="A0A381TEW3"/>
<dbReference type="GO" id="GO:0017168">
    <property type="term" value="F:5-oxoprolinase (ATP-hydrolyzing) activity"/>
    <property type="evidence" value="ECO:0007669"/>
    <property type="project" value="TreeGrafter"/>
</dbReference>
<organism evidence="4">
    <name type="scientific">marine metagenome</name>
    <dbReference type="NCBI Taxonomy" id="408172"/>
    <lineage>
        <taxon>unclassified sequences</taxon>
        <taxon>metagenomes</taxon>
        <taxon>ecological metagenomes</taxon>
    </lineage>
</organism>
<dbReference type="GO" id="GO:0005829">
    <property type="term" value="C:cytosol"/>
    <property type="evidence" value="ECO:0007669"/>
    <property type="project" value="TreeGrafter"/>
</dbReference>
<dbReference type="PANTHER" id="PTHR11365">
    <property type="entry name" value="5-OXOPROLINASE RELATED"/>
    <property type="match status" value="1"/>
</dbReference>
<dbReference type="InterPro" id="IPR045079">
    <property type="entry name" value="Oxoprolinase-like"/>
</dbReference>
<evidence type="ECO:0000259" key="2">
    <source>
        <dbReference type="Pfam" id="PF05378"/>
    </source>
</evidence>
<dbReference type="InterPro" id="IPR043129">
    <property type="entry name" value="ATPase_NBD"/>
</dbReference>
<evidence type="ECO:0000259" key="1">
    <source>
        <dbReference type="Pfam" id="PF01968"/>
    </source>
</evidence>
<dbReference type="PANTHER" id="PTHR11365:SF23">
    <property type="entry name" value="HYPOTHETICAL 5-OXOPROLINASE (EUROFUNG)-RELATED"/>
    <property type="match status" value="1"/>
</dbReference>
<gene>
    <name evidence="4" type="ORF">METZ01_LOCUS67520</name>
</gene>